<evidence type="ECO:0000256" key="1">
    <source>
        <dbReference type="ARBA" id="ARBA00010443"/>
    </source>
</evidence>
<dbReference type="NCBIfam" id="TIGR02092">
    <property type="entry name" value="glgD"/>
    <property type="match status" value="1"/>
</dbReference>
<evidence type="ECO:0000256" key="2">
    <source>
        <dbReference type="ARBA" id="ARBA00023056"/>
    </source>
</evidence>
<dbReference type="CDD" id="cd04651">
    <property type="entry name" value="LbH_G1P_AT_C"/>
    <property type="match status" value="1"/>
</dbReference>
<dbReference type="AlphaFoldDB" id="A0A2Z4UCG7"/>
<keyword evidence="5" id="KW-0548">Nucleotidyltransferase</keyword>
<protein>
    <submittedName>
        <fullName evidence="5">Glucose-1-phosphate adenylyltransferase subunit GlgD</fullName>
        <ecNumber evidence="5">2.7.7.27</ecNumber>
    </submittedName>
</protein>
<dbReference type="CDD" id="cd02508">
    <property type="entry name" value="ADP_Glucose_PP"/>
    <property type="match status" value="1"/>
</dbReference>
<dbReference type="OrthoDB" id="9801810at2"/>
<keyword evidence="6" id="KW-1185">Reference proteome</keyword>
<dbReference type="InterPro" id="IPR011832">
    <property type="entry name" value="GlgDAde_trans"/>
</dbReference>
<comment type="similarity">
    <text evidence="1">Belongs to the bacterial/plant glucose-1-phosphate adenylyltransferase family.</text>
</comment>
<dbReference type="InterPro" id="IPR005835">
    <property type="entry name" value="NTP_transferase_dom"/>
</dbReference>
<dbReference type="InterPro" id="IPR011831">
    <property type="entry name" value="ADP-Glc_PPase"/>
</dbReference>
<keyword evidence="2" id="KW-0320">Glycogen biosynthesis</keyword>
<keyword evidence="5" id="KW-0808">Transferase</keyword>
<dbReference type="EC" id="2.7.7.27" evidence="5"/>
<reference evidence="6" key="1">
    <citation type="submission" date="2018-06" db="EMBL/GenBank/DDBJ databases">
        <title>Description of Blautia argi sp. nov., a new anaerobic isolated from dog feces.</title>
        <authorList>
            <person name="Chang Y.-H."/>
            <person name="Paek J."/>
            <person name="Shin Y."/>
        </authorList>
    </citation>
    <scope>NUCLEOTIDE SEQUENCE [LARGE SCALE GENOMIC DNA]</scope>
    <source>
        <strain evidence="6">KCTC 15426</strain>
    </source>
</reference>
<sequence length="381" mass="43278">MVNSNADALGIIFPNTYDSLVPELVGKRLMASIPFAGRYRMIDFVLSSMVNRGIGNVAIAVRQNYLSLMDHLGSGREWDLTRKNGGLNIMPPFAENGVKVYTGRVEAMANLLEHLRRQKEKYVVMSDSNIAVNFDFKALMDEHASNGADITMVYANEEIPEGLLKPRLATEGMYYTLNVDENKRVRKIYINSREPGVQKLSMNIYIMEREFLLKLFEIAFARGYSYFERDILAPHLDKIHVQAYEFKGYKARICDMQSYFNENMKLLDEKNLDGLFEGNPIYTKIRDDNPTRYINGSKVKNIMAADGCVIEGEVENCVLFRGVKIKKGAVVKNCVLMQDTVVEEGVRAEYVISDKNVKMTVGKEVRGAKTFPVYIAKHQIV</sequence>
<dbReference type="Pfam" id="PF24894">
    <property type="entry name" value="Hexapep_GlmU"/>
    <property type="match status" value="1"/>
</dbReference>
<evidence type="ECO:0000259" key="4">
    <source>
        <dbReference type="Pfam" id="PF24894"/>
    </source>
</evidence>
<dbReference type="SUPFAM" id="SSF53448">
    <property type="entry name" value="Nucleotide-diphospho-sugar transferases"/>
    <property type="match status" value="1"/>
</dbReference>
<dbReference type="InterPro" id="IPR011004">
    <property type="entry name" value="Trimer_LpxA-like_sf"/>
</dbReference>
<proteinExistence type="inferred from homology"/>
<evidence type="ECO:0000313" key="5">
    <source>
        <dbReference type="EMBL" id="AWY98721.1"/>
    </source>
</evidence>
<gene>
    <name evidence="5" type="primary">glgD</name>
    <name evidence="5" type="ORF">DQQ01_11835</name>
</gene>
<feature type="domain" description="Glucose-1-phosphate adenylyltransferase/Bifunctional protein GlmU-like C-terminal hexapeptide" evidence="4">
    <location>
        <begin position="298"/>
        <end position="365"/>
    </location>
</feature>
<dbReference type="Gene3D" id="2.160.10.10">
    <property type="entry name" value="Hexapeptide repeat proteins"/>
    <property type="match status" value="1"/>
</dbReference>
<dbReference type="SUPFAM" id="SSF51161">
    <property type="entry name" value="Trimeric LpxA-like enzymes"/>
    <property type="match status" value="1"/>
</dbReference>
<evidence type="ECO:0000259" key="3">
    <source>
        <dbReference type="Pfam" id="PF00483"/>
    </source>
</evidence>
<dbReference type="GO" id="GO:0005978">
    <property type="term" value="P:glycogen biosynthetic process"/>
    <property type="evidence" value="ECO:0007669"/>
    <property type="project" value="UniProtKB-KW"/>
</dbReference>
<dbReference type="Proteomes" id="UP000250003">
    <property type="component" value="Chromosome"/>
</dbReference>
<name>A0A2Z4UCG7_9FIRM</name>
<dbReference type="EMBL" id="CP030280">
    <property type="protein sequence ID" value="AWY98721.1"/>
    <property type="molecule type" value="Genomic_DNA"/>
</dbReference>
<dbReference type="Pfam" id="PF00483">
    <property type="entry name" value="NTP_transferase"/>
    <property type="match status" value="1"/>
</dbReference>
<dbReference type="RefSeq" id="WP_111920207.1">
    <property type="nucleotide sequence ID" value="NZ_CP030280.1"/>
</dbReference>
<dbReference type="InterPro" id="IPR056818">
    <property type="entry name" value="GlmU/GlgC-like_hexapep"/>
</dbReference>
<feature type="domain" description="Nucleotidyl transferase" evidence="3">
    <location>
        <begin position="33"/>
        <end position="157"/>
    </location>
</feature>
<dbReference type="KEGG" id="blau:DQQ01_11835"/>
<accession>A0A2Z4UCG7</accession>
<evidence type="ECO:0000313" key="6">
    <source>
        <dbReference type="Proteomes" id="UP000250003"/>
    </source>
</evidence>
<dbReference type="PANTHER" id="PTHR43523:SF6">
    <property type="entry name" value="GLYCOGEN BIOSYNTHESIS PROTEIN GLGD"/>
    <property type="match status" value="1"/>
</dbReference>
<dbReference type="PANTHER" id="PTHR43523">
    <property type="entry name" value="GLUCOSE-1-PHOSPHATE ADENYLYLTRANSFERASE-RELATED"/>
    <property type="match status" value="1"/>
</dbReference>
<organism evidence="5 6">
    <name type="scientific">Blautia argi</name>
    <dbReference type="NCBI Taxonomy" id="1912897"/>
    <lineage>
        <taxon>Bacteria</taxon>
        <taxon>Bacillati</taxon>
        <taxon>Bacillota</taxon>
        <taxon>Clostridia</taxon>
        <taxon>Lachnospirales</taxon>
        <taxon>Lachnospiraceae</taxon>
        <taxon>Blautia</taxon>
    </lineage>
</organism>
<dbReference type="GO" id="GO:0008878">
    <property type="term" value="F:glucose-1-phosphate adenylyltransferase activity"/>
    <property type="evidence" value="ECO:0007669"/>
    <property type="project" value="UniProtKB-EC"/>
</dbReference>
<dbReference type="InterPro" id="IPR029044">
    <property type="entry name" value="Nucleotide-diphossugar_trans"/>
</dbReference>
<dbReference type="Gene3D" id="3.90.550.10">
    <property type="entry name" value="Spore Coat Polysaccharide Biosynthesis Protein SpsA, Chain A"/>
    <property type="match status" value="1"/>
</dbReference>